<dbReference type="GeneID" id="92872244"/>
<proteinExistence type="predicted"/>
<dbReference type="PATRIC" id="fig|749927.5.peg.4677"/>
<dbReference type="Proteomes" id="UP000000328">
    <property type="component" value="Chromosome"/>
</dbReference>
<dbReference type="KEGG" id="amd:AMED_4521"/>
<dbReference type="HOGENOM" id="CLU_119545_0_0_11"/>
<name>A0A0H3D6R0_AMYMU</name>
<dbReference type="InterPro" id="IPR046259">
    <property type="entry name" value="DUF6292"/>
</dbReference>
<dbReference type="OrthoDB" id="4190452at2"/>
<organism evidence="2 3">
    <name type="scientific">Amycolatopsis mediterranei (strain U-32)</name>
    <dbReference type="NCBI Taxonomy" id="749927"/>
    <lineage>
        <taxon>Bacteria</taxon>
        <taxon>Bacillati</taxon>
        <taxon>Actinomycetota</taxon>
        <taxon>Actinomycetes</taxon>
        <taxon>Pseudonocardiales</taxon>
        <taxon>Pseudonocardiaceae</taxon>
        <taxon>Amycolatopsis</taxon>
    </lineage>
</organism>
<sequence length="145" mass="15631">MTASIELPTGYQHPAVPALLGYLRDVTAELGIGLESCTLDHDSPVSAYVALDTRLPHYPDRDVALLWDEERGWAAAIETHSGEDLIVLRYLGGPTVAPPPRRVARFVTALHEDDHTVGRPDPVPLRTAGDAAALAALLRRPGVAR</sequence>
<dbReference type="EMBL" id="CP002000">
    <property type="protein sequence ID" value="ADJ46291.1"/>
    <property type="molecule type" value="Genomic_DNA"/>
</dbReference>
<dbReference type="AlphaFoldDB" id="A0A0H3D6R0"/>
<evidence type="ECO:0000313" key="2">
    <source>
        <dbReference type="EMBL" id="ADJ46291.1"/>
    </source>
</evidence>
<dbReference type="Pfam" id="PF19809">
    <property type="entry name" value="DUF6292"/>
    <property type="match status" value="1"/>
</dbReference>
<evidence type="ECO:0000313" key="3">
    <source>
        <dbReference type="Proteomes" id="UP000000328"/>
    </source>
</evidence>
<dbReference type="RefSeq" id="WP_013226362.1">
    <property type="nucleotide sequence ID" value="NC_014318.1"/>
</dbReference>
<protein>
    <recommendedName>
        <fullName evidence="1">DUF6292 domain-containing protein</fullName>
    </recommendedName>
</protein>
<reference evidence="2 3" key="1">
    <citation type="journal article" date="2010" name="Cell Res.">
        <title>Complete genome sequence of the rifamycin SV-producing Amycolatopsis mediterranei U32 revealed its genetic characteristics in phylogeny and metabolism.</title>
        <authorList>
            <person name="Zhao W."/>
            <person name="Zhong Y."/>
            <person name="Yuan H."/>
            <person name="Wang J."/>
            <person name="Zheng H."/>
            <person name="Wang Y."/>
            <person name="Cen X."/>
            <person name="Xu F."/>
            <person name="Bai J."/>
            <person name="Han X."/>
            <person name="Lu G."/>
            <person name="Zhu Y."/>
            <person name="Shao Z."/>
            <person name="Yan H."/>
            <person name="Li C."/>
            <person name="Peng N."/>
            <person name="Zhang Z."/>
            <person name="Zhang Y."/>
            <person name="Lin W."/>
            <person name="Fan Y."/>
            <person name="Qin Z."/>
            <person name="Hu Y."/>
            <person name="Zhu B."/>
            <person name="Wang S."/>
            <person name="Ding X."/>
            <person name="Zhao G.P."/>
        </authorList>
    </citation>
    <scope>NUCLEOTIDE SEQUENCE [LARGE SCALE GENOMIC DNA]</scope>
    <source>
        <strain evidence="3">U-32</strain>
    </source>
</reference>
<dbReference type="eggNOG" id="ENOG503408N">
    <property type="taxonomic scope" value="Bacteria"/>
</dbReference>
<evidence type="ECO:0000259" key="1">
    <source>
        <dbReference type="Pfam" id="PF19809"/>
    </source>
</evidence>
<feature type="domain" description="DUF6292" evidence="1">
    <location>
        <begin position="22"/>
        <end position="108"/>
    </location>
</feature>
<gene>
    <name evidence="2" type="ordered locus">AMED_4521</name>
</gene>
<accession>A0A0H3D6R0</accession>